<dbReference type="SUPFAM" id="SSF54106">
    <property type="entry name" value="LysM domain"/>
    <property type="match status" value="1"/>
</dbReference>
<feature type="region of interest" description="Disordered" evidence="1">
    <location>
        <begin position="233"/>
        <end position="302"/>
    </location>
</feature>
<reference evidence="4 5" key="1">
    <citation type="submission" date="2019-07" db="EMBL/GenBank/DDBJ databases">
        <title>Analysis of the biochemical properties, biological activity and biotechnological potential of siderophores and biosurfactants produced by Antarctic psychrotolerant bacteria.</title>
        <authorList>
            <person name="Styczynski M."/>
            <person name="Krucon T."/>
            <person name="Decewicz P."/>
            <person name="Dziewit L."/>
        </authorList>
    </citation>
    <scope>NUCLEOTIDE SEQUENCE [LARGE SCALE GENOMIC DNA]</scope>
    <source>
        <strain evidence="4 5">ANT_H27</strain>
    </source>
</reference>
<dbReference type="EMBL" id="VOBL01000029">
    <property type="protein sequence ID" value="KAA0973322.1"/>
    <property type="molecule type" value="Genomic_DNA"/>
</dbReference>
<name>A0A5B0E4W4_9MICC</name>
<organism evidence="4 5">
    <name type="scientific">Paeniglutamicibacter gangotriensis</name>
    <dbReference type="NCBI Taxonomy" id="254787"/>
    <lineage>
        <taxon>Bacteria</taxon>
        <taxon>Bacillati</taxon>
        <taxon>Actinomycetota</taxon>
        <taxon>Actinomycetes</taxon>
        <taxon>Micrococcales</taxon>
        <taxon>Micrococcaceae</taxon>
        <taxon>Paeniglutamicibacter</taxon>
    </lineage>
</organism>
<dbReference type="InterPro" id="IPR005158">
    <property type="entry name" value="BTAD"/>
</dbReference>
<dbReference type="InterPro" id="IPR052196">
    <property type="entry name" value="Bact_Kbp"/>
</dbReference>
<feature type="compositionally biased region" description="Basic and acidic residues" evidence="1">
    <location>
        <begin position="768"/>
        <end position="778"/>
    </location>
</feature>
<evidence type="ECO:0000313" key="4">
    <source>
        <dbReference type="EMBL" id="KAA0973322.1"/>
    </source>
</evidence>
<feature type="domain" description="LysM" evidence="3">
    <location>
        <begin position="180"/>
        <end position="228"/>
    </location>
</feature>
<protein>
    <submittedName>
        <fullName evidence="4">LysM peptidoglycan-binding domain-containing protein</fullName>
    </submittedName>
</protein>
<dbReference type="InterPro" id="IPR036779">
    <property type="entry name" value="LysM_dom_sf"/>
</dbReference>
<dbReference type="InterPro" id="IPR018392">
    <property type="entry name" value="LysM"/>
</dbReference>
<feature type="transmembrane region" description="Helical" evidence="2">
    <location>
        <begin position="117"/>
        <end position="137"/>
    </location>
</feature>
<keyword evidence="2" id="KW-1133">Transmembrane helix</keyword>
<dbReference type="PANTHER" id="PTHR34700">
    <property type="entry name" value="POTASSIUM BINDING PROTEIN KBP"/>
    <property type="match status" value="1"/>
</dbReference>
<feature type="region of interest" description="Disordered" evidence="1">
    <location>
        <begin position="768"/>
        <end position="792"/>
    </location>
</feature>
<evidence type="ECO:0000259" key="3">
    <source>
        <dbReference type="PROSITE" id="PS51782"/>
    </source>
</evidence>
<gene>
    <name evidence="4" type="ORF">FQ154_18645</name>
</gene>
<sequence>MCPTRWYVPLGAMVRRMRSLMKIIKGLAALTVLLGLVAGVPIALFALVGNPLERLPEVLQLLSRPDYGGIIFFSTILPIIGWALWAFFTLSVAIEIPSAVRGIKAPRIRGLGSMQGVAATLLAAVIALFGVVGPANAATFDTSSQSSHIVITAPQQAGGHTTDQAQAAAAAQKTDSPKTFTHIVESGDTLWGLAEKHLGDGLKYKQILDCNPGILDADEIYTGDQINIPVAQNAPAEKTQSKPAPKAETPETTTSEKSEPEHPAADTQDRSSAVENALSAPAPEPVQETPPPTQEQVSEDDSAMGDTFLQTTAGIGGLLAAGLLALIGKRRWHQRRLRKAGQRTSPVSAAAARTEREIRDVEDPITQEKIDQALRFLATWATENGTSLPKIFCLRASTGALTFYLSEPKDLPEPWAKEDDEGTVWSLHPTDVPTPEAYTDAPYPAMVTIGEDTKNAQILIDAEYIGALGIEDHHNGSSHHILTALAVELACSPWSEQLTISLCGVADDLPNALGTGRITSYASINDLLTMLQGRAADVRAAMQAAEVSTLHEARTLPGQSWMPEIVLLGVEPTDRQRHQLMDLVSQIPRLGIAAITAGFTLGDWKLSVDTEGYATLAPVGLMLKPQKITPEQQETIIELLAQSAAAAEDPEDGTSHAAGETPATVEDVVIHIHHTDAPPASGSSADELQAVPAQLHEGSVAEPAEELAADPELAVDNDDKSIEHPVAETPDIPLEAPAAAQDDEPVVPVQETELVEEAMLATVTHLADRGREKAKDDAELQPADNGMSPHQVPLGDLDPDATELLGLVSGDTTVIRLLGTVEVLNARGIEPTSPSTGKPAPGTTARCVGLLAYMALHPGATTEQYNEAFWPNTEVSGAKAAQNRNKLSNLTRAYLGQADDGTMLFPHARDERYRLDEQVLCDWTVFTRLIGDNIQTVSLPRLVAALRLVRGAPFEGIRPKNYLWNERNMTEMIEVISMAAHELVDRAMAKNDAQLARLGALVGRTVDPANEQAWRDAITAEHLAKDHSGVEEIVEKFHDYLGAFDEDFEPEDETQQLLNELREVGYHVA</sequence>
<feature type="compositionally biased region" description="Low complexity" evidence="1">
    <location>
        <begin position="242"/>
        <end position="253"/>
    </location>
</feature>
<dbReference type="Proteomes" id="UP000323856">
    <property type="component" value="Unassembled WGS sequence"/>
</dbReference>
<evidence type="ECO:0000313" key="5">
    <source>
        <dbReference type="Proteomes" id="UP000323856"/>
    </source>
</evidence>
<feature type="transmembrane region" description="Helical" evidence="2">
    <location>
        <begin position="70"/>
        <end position="96"/>
    </location>
</feature>
<dbReference type="Gene3D" id="3.10.350.10">
    <property type="entry name" value="LysM domain"/>
    <property type="match status" value="1"/>
</dbReference>
<dbReference type="InterPro" id="IPR011990">
    <property type="entry name" value="TPR-like_helical_dom_sf"/>
</dbReference>
<dbReference type="SMART" id="SM00257">
    <property type="entry name" value="LysM"/>
    <property type="match status" value="1"/>
</dbReference>
<dbReference type="SMART" id="SM01043">
    <property type="entry name" value="BTAD"/>
    <property type="match status" value="1"/>
</dbReference>
<evidence type="ECO:0000256" key="2">
    <source>
        <dbReference type="SAM" id="Phobius"/>
    </source>
</evidence>
<dbReference type="AlphaFoldDB" id="A0A5B0E4W4"/>
<accession>A0A5B0E4W4</accession>
<keyword evidence="2" id="KW-0812">Transmembrane</keyword>
<feature type="compositionally biased region" description="Basic and acidic residues" evidence="1">
    <location>
        <begin position="254"/>
        <end position="269"/>
    </location>
</feature>
<dbReference type="PANTHER" id="PTHR34700:SF4">
    <property type="entry name" value="PHAGE-LIKE ELEMENT PBSX PROTEIN XKDP"/>
    <property type="match status" value="1"/>
</dbReference>
<keyword evidence="2" id="KW-0472">Membrane</keyword>
<evidence type="ECO:0000256" key="1">
    <source>
        <dbReference type="SAM" id="MobiDB-lite"/>
    </source>
</evidence>
<dbReference type="Gene3D" id="1.25.40.10">
    <property type="entry name" value="Tetratricopeptide repeat domain"/>
    <property type="match status" value="1"/>
</dbReference>
<dbReference type="CDD" id="cd00118">
    <property type="entry name" value="LysM"/>
    <property type="match status" value="1"/>
</dbReference>
<comment type="caution">
    <text evidence="4">The sequence shown here is derived from an EMBL/GenBank/DDBJ whole genome shotgun (WGS) entry which is preliminary data.</text>
</comment>
<proteinExistence type="predicted"/>
<feature type="compositionally biased region" description="Pro residues" evidence="1">
    <location>
        <begin position="282"/>
        <end position="293"/>
    </location>
</feature>
<dbReference type="PROSITE" id="PS51782">
    <property type="entry name" value="LYSM"/>
    <property type="match status" value="1"/>
</dbReference>
<dbReference type="OrthoDB" id="8444614at2"/>
<dbReference type="Pfam" id="PF01476">
    <property type="entry name" value="LysM"/>
    <property type="match status" value="1"/>
</dbReference>